<dbReference type="Proteomes" id="UP000050331">
    <property type="component" value="Chromosome"/>
</dbReference>
<comment type="subcellular location">
    <subcellularLocation>
        <location evidence="1">Cell membrane</location>
        <topology evidence="1">Multi-pass membrane protein</topology>
    </subcellularLocation>
</comment>
<evidence type="ECO:0000256" key="4">
    <source>
        <dbReference type="ARBA" id="ARBA00022475"/>
    </source>
</evidence>
<dbReference type="GO" id="GO:0009401">
    <property type="term" value="P:phosphoenolpyruvate-dependent sugar phosphotransferase system"/>
    <property type="evidence" value="ECO:0007669"/>
    <property type="project" value="UniProtKB-KW"/>
</dbReference>
<accession>A0A0U4FCG1</accession>
<evidence type="ECO:0000313" key="16">
    <source>
        <dbReference type="Proteomes" id="UP000050331"/>
    </source>
</evidence>
<feature type="transmembrane region" description="Helical" evidence="14">
    <location>
        <begin position="145"/>
        <end position="164"/>
    </location>
</feature>
<protein>
    <recommendedName>
        <fullName evidence="12">Ascorbate-specific PTS system EIIC component</fullName>
    </recommendedName>
    <alternativeName>
        <fullName evidence="13">Ascorbate-specific permease IIC component UlaA</fullName>
    </alternativeName>
</protein>
<comment type="subunit">
    <text evidence="2">Homodimer.</text>
</comment>
<dbReference type="RefSeq" id="WP_068448124.1">
    <property type="nucleotide sequence ID" value="NZ_CP013862.1"/>
</dbReference>
<dbReference type="STRING" id="1472767.AOX59_03765"/>
<gene>
    <name evidence="15" type="ORF">AOX59_03765</name>
</gene>
<evidence type="ECO:0000256" key="3">
    <source>
        <dbReference type="ARBA" id="ARBA00022448"/>
    </source>
</evidence>
<evidence type="ECO:0000256" key="6">
    <source>
        <dbReference type="ARBA" id="ARBA00022683"/>
    </source>
</evidence>
<name>A0A0U4FCG1_9BACI</name>
<organism evidence="15 16">
    <name type="scientific">Lentibacillus amyloliquefaciens</name>
    <dbReference type="NCBI Taxonomy" id="1472767"/>
    <lineage>
        <taxon>Bacteria</taxon>
        <taxon>Bacillati</taxon>
        <taxon>Bacillota</taxon>
        <taxon>Bacilli</taxon>
        <taxon>Bacillales</taxon>
        <taxon>Bacillaceae</taxon>
        <taxon>Lentibacillus</taxon>
    </lineage>
</organism>
<evidence type="ECO:0000256" key="9">
    <source>
        <dbReference type="ARBA" id="ARBA00023136"/>
    </source>
</evidence>
<dbReference type="PANTHER" id="PTHR33843">
    <property type="entry name" value="ASCORBATE-SPECIFIC PTS SYSTEM EIIC COMPONENT"/>
    <property type="match status" value="1"/>
</dbReference>
<dbReference type="PANTHER" id="PTHR33843:SF4">
    <property type="entry name" value="ASCORBATE-SPECIFIC PTS SYSTEM EIIC COMPONENT"/>
    <property type="match status" value="1"/>
</dbReference>
<comment type="similarity">
    <text evidence="11">Belongs to the UlaA family.</text>
</comment>
<evidence type="ECO:0000256" key="5">
    <source>
        <dbReference type="ARBA" id="ARBA00022597"/>
    </source>
</evidence>
<keyword evidence="3" id="KW-0813">Transport</keyword>
<feature type="transmembrane region" description="Helical" evidence="14">
    <location>
        <begin position="347"/>
        <end position="370"/>
    </location>
</feature>
<evidence type="ECO:0000256" key="14">
    <source>
        <dbReference type="SAM" id="Phobius"/>
    </source>
</evidence>
<evidence type="ECO:0000256" key="11">
    <source>
        <dbReference type="ARBA" id="ARBA00038218"/>
    </source>
</evidence>
<evidence type="ECO:0000256" key="12">
    <source>
        <dbReference type="ARBA" id="ARBA00039702"/>
    </source>
</evidence>
<evidence type="ECO:0000256" key="8">
    <source>
        <dbReference type="ARBA" id="ARBA00022989"/>
    </source>
</evidence>
<keyword evidence="16" id="KW-1185">Reference proteome</keyword>
<evidence type="ECO:0000256" key="7">
    <source>
        <dbReference type="ARBA" id="ARBA00022692"/>
    </source>
</evidence>
<feature type="transmembrane region" description="Helical" evidence="14">
    <location>
        <begin position="119"/>
        <end position="139"/>
    </location>
</feature>
<keyword evidence="7 14" id="KW-0812">Transmembrane</keyword>
<reference evidence="15 16" key="1">
    <citation type="submission" date="2016-01" db="EMBL/GenBank/DDBJ databases">
        <title>Complete genome sequence of strain Lentibacillus amyloliquefaciens LAM0015T isolated from saline sediment.</title>
        <authorList>
            <person name="Wang J.-L."/>
            <person name="He M.-X."/>
        </authorList>
    </citation>
    <scope>NUCLEOTIDE SEQUENCE [LARGE SCALE GENOMIC DNA]</scope>
    <source>
        <strain evidence="15 16">LAM0015</strain>
    </source>
</reference>
<dbReference type="EMBL" id="CP013862">
    <property type="protein sequence ID" value="ALX50531.1"/>
    <property type="molecule type" value="Genomic_DNA"/>
</dbReference>
<feature type="transmembrane region" description="Helical" evidence="14">
    <location>
        <begin position="41"/>
        <end position="65"/>
    </location>
</feature>
<dbReference type="InterPro" id="IPR004703">
    <property type="entry name" value="PTS_sugar-sp_permease"/>
</dbReference>
<dbReference type="InterPro" id="IPR051562">
    <property type="entry name" value="Ascorbate-PTS_EIIC"/>
</dbReference>
<feature type="transmembrane region" description="Helical" evidence="14">
    <location>
        <begin position="323"/>
        <end position="341"/>
    </location>
</feature>
<evidence type="ECO:0000256" key="2">
    <source>
        <dbReference type="ARBA" id="ARBA00011738"/>
    </source>
</evidence>
<feature type="transmembrane region" description="Helical" evidence="14">
    <location>
        <begin position="377"/>
        <end position="396"/>
    </location>
</feature>
<evidence type="ECO:0000313" key="15">
    <source>
        <dbReference type="EMBL" id="ALX50531.1"/>
    </source>
</evidence>
<keyword evidence="5" id="KW-0762">Sugar transport</keyword>
<dbReference type="GO" id="GO:0005886">
    <property type="term" value="C:plasma membrane"/>
    <property type="evidence" value="ECO:0007669"/>
    <property type="project" value="UniProtKB-SubCell"/>
</dbReference>
<evidence type="ECO:0000256" key="10">
    <source>
        <dbReference type="ARBA" id="ARBA00037387"/>
    </source>
</evidence>
<dbReference type="KEGG" id="lao:AOX59_03765"/>
<proteinExistence type="inferred from homology"/>
<feature type="transmembrane region" description="Helical" evidence="14">
    <location>
        <begin position="12"/>
        <end position="29"/>
    </location>
</feature>
<keyword evidence="8 14" id="KW-1133">Transmembrane helix</keyword>
<comment type="function">
    <text evidence="10">The phosphoenolpyruvate-dependent sugar phosphotransferase system (sugar PTS), a major carbohydrate active transport system, catalyzes the phosphorylation of incoming sugar substrates concomitantly with their translocation across the cell membrane. The enzyme II UlaABC PTS system is involved in ascorbate transport.</text>
</comment>
<evidence type="ECO:0000256" key="1">
    <source>
        <dbReference type="ARBA" id="ARBA00004651"/>
    </source>
</evidence>
<keyword evidence="6" id="KW-0598">Phosphotransferase system</keyword>
<sequence length="432" mass="46109">MDVVMWLANNVFGQPAILIGSIVLIGLLVQKKTASQTISGTFKAIIGFLIITAGSDIISSALTVFEPLWAEVFNLESESFSGYMGQEAFTGEYGSAVALAMTIGFIINVLIARFTRFKYIYLTGHMMFWTTTIFAGVVVQTVADVSFWELVLFLAVIMGVYWTLQPAIVQPFMRKITGNDNIALGHTSASVSLLSAWAGKFLGNKDNDSEKIKVPSGLEFLRDSNVITALTMGLLFMTGAIVVSFRDTAGAQELVASAGDQNFVVYALIQSFTFTAGIAVVLTGVRMFIGEMVPAFKGIATKIVPGAKPALDAPIVFPYAPNAVILGFLGAFIGGLVWLVVLGNAVGYVFVPTMIVLFFHGATAGVFGNATGGARGAVIGGFITATVVAWGQYIMVRMLLPDTIPDTAMWAADSDMFILGPIVKFLSQLLFG</sequence>
<dbReference type="NCBIfam" id="NF006920">
    <property type="entry name" value="PRK09410.1-2"/>
    <property type="match status" value="1"/>
</dbReference>
<dbReference type="Pfam" id="PF03611">
    <property type="entry name" value="EIIC-GAT"/>
    <property type="match status" value="1"/>
</dbReference>
<feature type="transmembrane region" description="Helical" evidence="14">
    <location>
        <begin position="265"/>
        <end position="289"/>
    </location>
</feature>
<keyword evidence="4" id="KW-1003">Cell membrane</keyword>
<dbReference type="AlphaFoldDB" id="A0A0U4FCG1"/>
<feature type="transmembrane region" description="Helical" evidence="14">
    <location>
        <begin position="226"/>
        <end position="245"/>
    </location>
</feature>
<dbReference type="OrthoDB" id="9796178at2"/>
<evidence type="ECO:0000256" key="13">
    <source>
        <dbReference type="ARBA" id="ARBA00042859"/>
    </source>
</evidence>
<keyword evidence="9 14" id="KW-0472">Membrane</keyword>
<feature type="transmembrane region" description="Helical" evidence="14">
    <location>
        <begin position="93"/>
        <end position="112"/>
    </location>
</feature>